<dbReference type="Proteomes" id="UP001590950">
    <property type="component" value="Unassembled WGS sequence"/>
</dbReference>
<protein>
    <recommendedName>
        <fullName evidence="3">Phosphoglycerate mutase</fullName>
    </recommendedName>
</protein>
<dbReference type="SUPFAM" id="SSF53254">
    <property type="entry name" value="Phosphoglycerate mutase-like"/>
    <property type="match status" value="1"/>
</dbReference>
<accession>A0ABR4A7M5</accession>
<reference evidence="1 2" key="1">
    <citation type="submission" date="2024-09" db="EMBL/GenBank/DDBJ databases">
        <title>Rethinking Asexuality: The Enigmatic Case of Functional Sexual Genes in Lepraria (Stereocaulaceae).</title>
        <authorList>
            <person name="Doellman M."/>
            <person name="Sun Y."/>
            <person name="Barcenas-Pena A."/>
            <person name="Lumbsch H.T."/>
            <person name="Grewe F."/>
        </authorList>
    </citation>
    <scope>NUCLEOTIDE SEQUENCE [LARGE SCALE GENOMIC DNA]</scope>
    <source>
        <strain evidence="1 2">Mercado 3170</strain>
    </source>
</reference>
<organism evidence="1 2">
    <name type="scientific">Stereocaulon virgatum</name>
    <dbReference type="NCBI Taxonomy" id="373712"/>
    <lineage>
        <taxon>Eukaryota</taxon>
        <taxon>Fungi</taxon>
        <taxon>Dikarya</taxon>
        <taxon>Ascomycota</taxon>
        <taxon>Pezizomycotina</taxon>
        <taxon>Lecanoromycetes</taxon>
        <taxon>OSLEUM clade</taxon>
        <taxon>Lecanoromycetidae</taxon>
        <taxon>Lecanorales</taxon>
        <taxon>Lecanorineae</taxon>
        <taxon>Stereocaulaceae</taxon>
        <taxon>Stereocaulon</taxon>
    </lineage>
</organism>
<dbReference type="SMART" id="SM00855">
    <property type="entry name" value="PGAM"/>
    <property type="match status" value="1"/>
</dbReference>
<sequence length="231" mass="25699">MAPDKDAGTPRVFLARHGQTEWTIDGRWTGSTADIPLTQFGESQISSSAGRLVGPGKLIEPEDLAAIFVSPMQRARKTYDMMFEPATREKLLGKVDFTADLVEWGYGDYEGLRTAEIKQLRGQRGLNAKDFDIFKHGCEGGESPEQVTERVDKLIIKIRELHAPNMHGENKACNVLLVAHGHILRAFTRRWLGYSIDFPLSAMLEPGGIGILSYQHHNIEEPAFLLGMALP</sequence>
<dbReference type="PANTHER" id="PTHR48100:SF15">
    <property type="entry name" value="SEDOHEPTULOSE 1,7-BISPHOSPHATASE"/>
    <property type="match status" value="1"/>
</dbReference>
<dbReference type="EMBL" id="JBEFKJ010000018">
    <property type="protein sequence ID" value="KAL2041058.1"/>
    <property type="molecule type" value="Genomic_DNA"/>
</dbReference>
<dbReference type="Gene3D" id="3.40.50.1240">
    <property type="entry name" value="Phosphoglycerate mutase-like"/>
    <property type="match status" value="1"/>
</dbReference>
<proteinExistence type="predicted"/>
<dbReference type="InterPro" id="IPR050275">
    <property type="entry name" value="PGM_Phosphatase"/>
</dbReference>
<dbReference type="InterPro" id="IPR013078">
    <property type="entry name" value="His_Pase_superF_clade-1"/>
</dbReference>
<gene>
    <name evidence="1" type="ORF">N7G274_006002</name>
</gene>
<dbReference type="PANTHER" id="PTHR48100">
    <property type="entry name" value="BROAD-SPECIFICITY PHOSPHATASE YOR283W-RELATED"/>
    <property type="match status" value="1"/>
</dbReference>
<dbReference type="InterPro" id="IPR029033">
    <property type="entry name" value="His_PPase_superfam"/>
</dbReference>
<evidence type="ECO:0008006" key="3">
    <source>
        <dbReference type="Google" id="ProtNLM"/>
    </source>
</evidence>
<evidence type="ECO:0000313" key="2">
    <source>
        <dbReference type="Proteomes" id="UP001590950"/>
    </source>
</evidence>
<keyword evidence="2" id="KW-1185">Reference proteome</keyword>
<dbReference type="CDD" id="cd07067">
    <property type="entry name" value="HP_PGM_like"/>
    <property type="match status" value="1"/>
</dbReference>
<evidence type="ECO:0000313" key="1">
    <source>
        <dbReference type="EMBL" id="KAL2041058.1"/>
    </source>
</evidence>
<name>A0ABR4A7M5_9LECA</name>
<comment type="caution">
    <text evidence="1">The sequence shown here is derived from an EMBL/GenBank/DDBJ whole genome shotgun (WGS) entry which is preliminary data.</text>
</comment>
<dbReference type="Pfam" id="PF00300">
    <property type="entry name" value="His_Phos_1"/>
    <property type="match status" value="1"/>
</dbReference>